<feature type="compositionally biased region" description="Low complexity" evidence="1">
    <location>
        <begin position="45"/>
        <end position="63"/>
    </location>
</feature>
<gene>
    <name evidence="2" type="ORF">CARN4_2560</name>
</gene>
<comment type="caution">
    <text evidence="2">The sequence shown here is derived from an EMBL/GenBank/DDBJ whole genome shotgun (WGS) entry which is preliminary data.</text>
</comment>
<name>E6Q691_9ZZZZ</name>
<sequence length="101" mass="10980">MGVLSEEIEGALQQRYERALTTLDEDFARAAEALHADLAEIEARSLPASPEPVEAEEPPSQSAGREAPFPPDDGGSRVTFDEEEPAPVVQFDDLPTWEEGT</sequence>
<protein>
    <submittedName>
        <fullName evidence="2">Uncharacterized protein</fullName>
    </submittedName>
</protein>
<accession>E6Q691</accession>
<evidence type="ECO:0000313" key="2">
    <source>
        <dbReference type="EMBL" id="CBI02714.1"/>
    </source>
</evidence>
<evidence type="ECO:0000256" key="1">
    <source>
        <dbReference type="SAM" id="MobiDB-lite"/>
    </source>
</evidence>
<proteinExistence type="predicted"/>
<dbReference type="AlphaFoldDB" id="E6Q691"/>
<reference evidence="2" key="1">
    <citation type="submission" date="2009-10" db="EMBL/GenBank/DDBJ databases">
        <title>Diversity of trophic interactions inside an arsenic-rich microbial ecosystem.</title>
        <authorList>
            <person name="Bertin P.N."/>
            <person name="Heinrich-Salmeron A."/>
            <person name="Pelletier E."/>
            <person name="Goulhen-Chollet F."/>
            <person name="Arsene-Ploetze F."/>
            <person name="Gallien S."/>
            <person name="Calteau A."/>
            <person name="Vallenet D."/>
            <person name="Casiot C."/>
            <person name="Chane-Woon-Ming B."/>
            <person name="Giloteaux L."/>
            <person name="Barakat M."/>
            <person name="Bonnefoy V."/>
            <person name="Bruneel O."/>
            <person name="Chandler M."/>
            <person name="Cleiss J."/>
            <person name="Duran R."/>
            <person name="Elbaz-Poulichet F."/>
            <person name="Fonknechten N."/>
            <person name="Lauga B."/>
            <person name="Mornico D."/>
            <person name="Ortet P."/>
            <person name="Schaeffer C."/>
            <person name="Siguier P."/>
            <person name="Alexander Thil Smith A."/>
            <person name="Van Dorsselaer A."/>
            <person name="Weissenbach J."/>
            <person name="Medigue C."/>
            <person name="Le Paslier D."/>
        </authorList>
    </citation>
    <scope>NUCLEOTIDE SEQUENCE</scope>
</reference>
<feature type="region of interest" description="Disordered" evidence="1">
    <location>
        <begin position="41"/>
        <end position="101"/>
    </location>
</feature>
<organism evidence="2">
    <name type="scientific">mine drainage metagenome</name>
    <dbReference type="NCBI Taxonomy" id="410659"/>
    <lineage>
        <taxon>unclassified sequences</taxon>
        <taxon>metagenomes</taxon>
        <taxon>ecological metagenomes</taxon>
    </lineage>
</organism>
<dbReference type="EMBL" id="CABO01000040">
    <property type="protein sequence ID" value="CBI02714.1"/>
    <property type="molecule type" value="Genomic_DNA"/>
</dbReference>